<organism evidence="1 2">
    <name type="scientific">Anopheles arabiensis</name>
    <name type="common">Mosquito</name>
    <dbReference type="NCBI Taxonomy" id="7173"/>
    <lineage>
        <taxon>Eukaryota</taxon>
        <taxon>Metazoa</taxon>
        <taxon>Ecdysozoa</taxon>
        <taxon>Arthropoda</taxon>
        <taxon>Hexapoda</taxon>
        <taxon>Insecta</taxon>
        <taxon>Pterygota</taxon>
        <taxon>Neoptera</taxon>
        <taxon>Endopterygota</taxon>
        <taxon>Diptera</taxon>
        <taxon>Nematocera</taxon>
        <taxon>Culicoidea</taxon>
        <taxon>Culicidae</taxon>
        <taxon>Anophelinae</taxon>
        <taxon>Anopheles</taxon>
    </lineage>
</organism>
<evidence type="ECO:0008006" key="3">
    <source>
        <dbReference type="Google" id="ProtNLM"/>
    </source>
</evidence>
<dbReference type="GO" id="GO:0043161">
    <property type="term" value="P:proteasome-mediated ubiquitin-dependent protein catabolic process"/>
    <property type="evidence" value="ECO:0007669"/>
    <property type="project" value="TreeGrafter"/>
</dbReference>
<reference evidence="1" key="1">
    <citation type="submission" date="2022-08" db="UniProtKB">
        <authorList>
            <consortium name="EnsemblMetazoa"/>
        </authorList>
    </citation>
    <scope>IDENTIFICATION</scope>
    <source>
        <strain evidence="1">Dongola</strain>
    </source>
</reference>
<dbReference type="KEGG" id="aara:120901097"/>
<dbReference type="SUPFAM" id="SSF48452">
    <property type="entry name" value="TPR-like"/>
    <property type="match status" value="1"/>
</dbReference>
<dbReference type="GO" id="GO:1990756">
    <property type="term" value="F:ubiquitin-like ligase-substrate adaptor activity"/>
    <property type="evidence" value="ECO:0007669"/>
    <property type="project" value="TreeGrafter"/>
</dbReference>
<keyword evidence="2" id="KW-1185">Reference proteome</keyword>
<name>A0A8W7MTI8_ANOAR</name>
<dbReference type="GO" id="GO:0031462">
    <property type="term" value="C:Cul2-RING ubiquitin ligase complex"/>
    <property type="evidence" value="ECO:0007669"/>
    <property type="project" value="TreeGrafter"/>
</dbReference>
<dbReference type="InterPro" id="IPR011990">
    <property type="entry name" value="TPR-like_helical_dom_sf"/>
</dbReference>
<dbReference type="Proteomes" id="UP000075840">
    <property type="component" value="Unassembled WGS sequence"/>
</dbReference>
<dbReference type="PANTHER" id="PTHR46575:SF1">
    <property type="entry name" value="AMYLOID PROTEIN-BINDING PROTEIN 2"/>
    <property type="match status" value="1"/>
</dbReference>
<proteinExistence type="predicted"/>
<dbReference type="Gene3D" id="1.25.40.10">
    <property type="entry name" value="Tetratricopeptide repeat domain"/>
    <property type="match status" value="1"/>
</dbReference>
<evidence type="ECO:0000313" key="1">
    <source>
        <dbReference type="EnsemblMetazoa" id="AARA018491-PA"/>
    </source>
</evidence>
<dbReference type="GeneID" id="120901097"/>
<dbReference type="InterPro" id="IPR042476">
    <property type="entry name" value="APPBP2"/>
</dbReference>
<dbReference type="EnsemblMetazoa" id="AARA018491-RA">
    <property type="protein sequence ID" value="AARA018491-PA"/>
    <property type="gene ID" value="AARA018491"/>
</dbReference>
<protein>
    <recommendedName>
        <fullName evidence="3">Amyloid protein-binding protein 2</fullName>
    </recommendedName>
</protein>
<dbReference type="GO" id="GO:0006886">
    <property type="term" value="P:intracellular protein transport"/>
    <property type="evidence" value="ECO:0007669"/>
    <property type="project" value="InterPro"/>
</dbReference>
<dbReference type="EMBL" id="APCN01005577">
    <property type="status" value="NOT_ANNOTATED_CDS"/>
    <property type="molecule type" value="Genomic_DNA"/>
</dbReference>
<sequence length="466" mass="53089">MNHVAKFWPLSDVHLGRNNSGLVFNSKKLYRLAIEATTRNFSNNPRCTAYREAIDELPLGIRFNVLSEMCDYPSLVDVQLKILSDPMLISDFIKNFSSDLTPLVQCLQWLESVKKSLPIQLFRQYKKLIDENIRTGGLSSFDYRCGLRIGTFLTETGWLVEAIGILQLTQQHAQFGTAEELSVLRQLMRAQTLAGKLINANKTYDRMKRMLGKVVQQRLMFQNLPEKEREVQRLQDLQAGVCHAFSLYHFEDLNLVDSYEYGMQSLSMISARSPSRLLVDVLRQIARACTGSQRYEKAACMLKFAIGLVAHEYGRGSGLYAETLEDLAILLLACNQVSESVDVYADAQHIYMQLYGARNLLHSLAQGNLAYGLYLQAYVTGRRDRALHHVMKAVENYKRILPPDHRMLTQARRLSVTMDLFTFGSVAGSDLDGFNVVSINHKEIEALSVRDVWAHFHEINKSYNDE</sequence>
<accession>A0A8W7MTI8</accession>
<evidence type="ECO:0000313" key="2">
    <source>
        <dbReference type="Proteomes" id="UP000075840"/>
    </source>
</evidence>
<dbReference type="PANTHER" id="PTHR46575">
    <property type="entry name" value="AMYLOID PROTEIN-BINDING PROTEIN 2"/>
    <property type="match status" value="1"/>
</dbReference>
<dbReference type="AlphaFoldDB" id="A0A8W7MTI8"/>
<dbReference type="RefSeq" id="XP_040164736.1">
    <property type="nucleotide sequence ID" value="XM_040308802.1"/>
</dbReference>